<evidence type="ECO:0000313" key="1">
    <source>
        <dbReference type="EMBL" id="QBZ64850.1"/>
    </source>
</evidence>
<dbReference type="VEuPathDB" id="FungiDB:M_BR32_EuGene_00070061"/>
<dbReference type="EMBL" id="CP034209">
    <property type="protein sequence ID" value="QBZ64850.1"/>
    <property type="molecule type" value="Genomic_DNA"/>
</dbReference>
<dbReference type="Proteomes" id="UP000294847">
    <property type="component" value="Chromosome 6"/>
</dbReference>
<evidence type="ECO:0000313" key="2">
    <source>
        <dbReference type="Proteomes" id="UP000294847"/>
    </source>
</evidence>
<name>A0A4P7NRA1_PYROR</name>
<sequence>MSSTPTETPPLPRKSLIEKVEAWGSSSLPPMGMATLITALHFRPFQPLPMLLTPALIFTSYVTLSGWAIDGAGLNMACSGLYALLAMRRRPASIRNKFSARGFVRGVTIGLGASNAIAGGWVYFTGDRKREKADRIARNRWGGPTPPK</sequence>
<gene>
    <name evidence="1" type="ORF">PoMZ_06551</name>
</gene>
<organism evidence="1 2">
    <name type="scientific">Pyricularia oryzae</name>
    <name type="common">Rice blast fungus</name>
    <name type="synonym">Magnaporthe oryzae</name>
    <dbReference type="NCBI Taxonomy" id="318829"/>
    <lineage>
        <taxon>Eukaryota</taxon>
        <taxon>Fungi</taxon>
        <taxon>Dikarya</taxon>
        <taxon>Ascomycota</taxon>
        <taxon>Pezizomycotina</taxon>
        <taxon>Sordariomycetes</taxon>
        <taxon>Sordariomycetidae</taxon>
        <taxon>Magnaporthales</taxon>
        <taxon>Pyriculariaceae</taxon>
        <taxon>Pyricularia</taxon>
    </lineage>
</organism>
<reference evidence="1 2" key="1">
    <citation type="journal article" date="2019" name="Mol. Biol. Evol.">
        <title>Blast fungal genomes show frequent chromosomal changes, gene gains and losses, and effector gene turnover.</title>
        <authorList>
            <person name="Gomez Luciano L.B."/>
            <person name="Jason Tsai I."/>
            <person name="Chuma I."/>
            <person name="Tosa Y."/>
            <person name="Chen Y.H."/>
            <person name="Li J.Y."/>
            <person name="Li M.Y."/>
            <person name="Jade Lu M.Y."/>
            <person name="Nakayashiki H."/>
            <person name="Li W.H."/>
        </authorList>
    </citation>
    <scope>NUCLEOTIDE SEQUENCE [LARGE SCALE GENOMIC DNA]</scope>
    <source>
        <strain evidence="1">MZ5-1-6</strain>
    </source>
</reference>
<accession>A0A4P7NRA1</accession>
<protein>
    <submittedName>
        <fullName evidence="1">Uncharacterized protein</fullName>
    </submittedName>
</protein>
<proteinExistence type="predicted"/>
<dbReference type="AlphaFoldDB" id="A0A4P7NRA1"/>